<evidence type="ECO:0000313" key="3">
    <source>
        <dbReference type="Proteomes" id="UP000193240"/>
    </source>
</evidence>
<dbReference type="EMBL" id="KZ107854">
    <property type="protein sequence ID" value="OSS45374.1"/>
    <property type="molecule type" value="Genomic_DNA"/>
</dbReference>
<keyword evidence="1" id="KW-0472">Membrane</keyword>
<gene>
    <name evidence="2" type="ORF">B5807_10243</name>
</gene>
<keyword evidence="1" id="KW-0812">Transmembrane</keyword>
<organism evidence="2 3">
    <name type="scientific">Epicoccum nigrum</name>
    <name type="common">Soil fungus</name>
    <name type="synonym">Epicoccum purpurascens</name>
    <dbReference type="NCBI Taxonomy" id="105696"/>
    <lineage>
        <taxon>Eukaryota</taxon>
        <taxon>Fungi</taxon>
        <taxon>Dikarya</taxon>
        <taxon>Ascomycota</taxon>
        <taxon>Pezizomycotina</taxon>
        <taxon>Dothideomycetes</taxon>
        <taxon>Pleosporomycetidae</taxon>
        <taxon>Pleosporales</taxon>
        <taxon>Pleosporineae</taxon>
        <taxon>Didymellaceae</taxon>
        <taxon>Epicoccum</taxon>
    </lineage>
</organism>
<name>A0A1Y2LN23_EPING</name>
<keyword evidence="3" id="KW-1185">Reference proteome</keyword>
<sequence>MTIRNEYVITTAIARSNKQAAPSPRNHGGSLSTTFAGLSVLLACLALIIGLLQLRKHRKPDHLSIQYESYELEAGLPESTNVWYVSSMNGEHGEGIS</sequence>
<dbReference type="AlphaFoldDB" id="A0A1Y2LN23"/>
<keyword evidence="1" id="KW-1133">Transmembrane helix</keyword>
<reference evidence="2 3" key="1">
    <citation type="journal article" date="2017" name="Genome Announc.">
        <title>Genome sequence of the saprophytic ascomycete Epicoccum nigrum ICMP 19927 strain isolated from New Zealand.</title>
        <authorList>
            <person name="Fokin M."/>
            <person name="Fleetwood D."/>
            <person name="Weir B.S."/>
            <person name="Villas-Boas S.G."/>
        </authorList>
    </citation>
    <scope>NUCLEOTIDE SEQUENCE [LARGE SCALE GENOMIC DNA]</scope>
    <source>
        <strain evidence="2 3">ICMP 19927</strain>
    </source>
</reference>
<protein>
    <submittedName>
        <fullName evidence="2">Uncharacterized protein</fullName>
    </submittedName>
</protein>
<proteinExistence type="predicted"/>
<accession>A0A1Y2LN23</accession>
<dbReference type="Proteomes" id="UP000193240">
    <property type="component" value="Unassembled WGS sequence"/>
</dbReference>
<evidence type="ECO:0000313" key="2">
    <source>
        <dbReference type="EMBL" id="OSS45374.1"/>
    </source>
</evidence>
<feature type="transmembrane region" description="Helical" evidence="1">
    <location>
        <begin position="35"/>
        <end position="54"/>
    </location>
</feature>
<evidence type="ECO:0000256" key="1">
    <source>
        <dbReference type="SAM" id="Phobius"/>
    </source>
</evidence>
<dbReference type="InParanoid" id="A0A1Y2LN23"/>